<dbReference type="InterPro" id="IPR020568">
    <property type="entry name" value="Ribosomal_Su5_D2-typ_SF"/>
</dbReference>
<evidence type="ECO:0000259" key="1">
    <source>
        <dbReference type="Pfam" id="PF01078"/>
    </source>
</evidence>
<proteinExistence type="predicted"/>
<dbReference type="InterPro" id="IPR045006">
    <property type="entry name" value="CHLI-like"/>
</dbReference>
<sequence>MPIAIGILAASGQIDSDLLTQFEFLGELALTGHLRGVHGTIPAVISADKAKRQMILAKQNANEASLVSNATTYFAGSLLEVVNMLNKRDKLPICQHISQHSAEIRPLVSRDLTDIIGQQHAKRALMIAAAGQHNLLFLGPPGTGKTMLASRLADLLPEMTDEEAIETASVTSLVQNELNFQNWKQRPFRSPHHSASMVALVGGGCEN</sequence>
<gene>
    <name evidence="2" type="primary">comM_2</name>
    <name evidence="2" type="ORF">NCTC10638_01182</name>
</gene>
<accession>A0A378MUT8</accession>
<dbReference type="Gene3D" id="3.40.50.300">
    <property type="entry name" value="P-loop containing nucleotide triphosphate hydrolases"/>
    <property type="match status" value="1"/>
</dbReference>
<dbReference type="InterPro" id="IPR027417">
    <property type="entry name" value="P-loop_NTPase"/>
</dbReference>
<dbReference type="Gene3D" id="3.30.230.10">
    <property type="match status" value="1"/>
</dbReference>
<dbReference type="PANTHER" id="PTHR32039">
    <property type="entry name" value="MAGNESIUM-CHELATASE SUBUNIT CHLI"/>
    <property type="match status" value="1"/>
</dbReference>
<dbReference type="GO" id="GO:0005524">
    <property type="term" value="F:ATP binding"/>
    <property type="evidence" value="ECO:0007669"/>
    <property type="project" value="InterPro"/>
</dbReference>
<dbReference type="CDD" id="cd00009">
    <property type="entry name" value="AAA"/>
    <property type="match status" value="1"/>
</dbReference>
<dbReference type="SUPFAM" id="SSF54211">
    <property type="entry name" value="Ribosomal protein S5 domain 2-like"/>
    <property type="match status" value="1"/>
</dbReference>
<dbReference type="PANTHER" id="PTHR32039:SF7">
    <property type="entry name" value="COMPETENCE PROTEIN COMM"/>
    <property type="match status" value="1"/>
</dbReference>
<dbReference type="Proteomes" id="UP000254802">
    <property type="component" value="Unassembled WGS sequence"/>
</dbReference>
<feature type="domain" description="Magnesium chelatase ChlI-like catalytic" evidence="1">
    <location>
        <begin position="111"/>
        <end position="205"/>
    </location>
</feature>
<dbReference type="InterPro" id="IPR014721">
    <property type="entry name" value="Ribsml_uS5_D2-typ_fold_subgr"/>
</dbReference>
<evidence type="ECO:0000313" key="3">
    <source>
        <dbReference type="Proteomes" id="UP000254802"/>
    </source>
</evidence>
<evidence type="ECO:0000313" key="2">
    <source>
        <dbReference type="EMBL" id="STY59990.1"/>
    </source>
</evidence>
<reference evidence="2 3" key="1">
    <citation type="submission" date="2018-06" db="EMBL/GenBank/DDBJ databases">
        <authorList>
            <consortium name="Pathogen Informatics"/>
            <person name="Doyle S."/>
        </authorList>
    </citation>
    <scope>NUCLEOTIDE SEQUENCE [LARGE SCALE GENOMIC DNA]</scope>
    <source>
        <strain evidence="2 3">NCTC10638</strain>
    </source>
</reference>
<dbReference type="EMBL" id="UGPN01000002">
    <property type="protein sequence ID" value="STY59990.1"/>
    <property type="molecule type" value="Genomic_DNA"/>
</dbReference>
<dbReference type="SUPFAM" id="SSF52540">
    <property type="entry name" value="P-loop containing nucleoside triphosphate hydrolases"/>
    <property type="match status" value="1"/>
</dbReference>
<dbReference type="AlphaFoldDB" id="A0A378MUT8"/>
<protein>
    <submittedName>
        <fullName evidence="2">Competence protein ComM</fullName>
    </submittedName>
</protein>
<dbReference type="InterPro" id="IPR000523">
    <property type="entry name" value="Mg_chelatse_chII-like_cat_dom"/>
</dbReference>
<dbReference type="Pfam" id="PF01078">
    <property type="entry name" value="Mg_chelatase"/>
    <property type="match status" value="1"/>
</dbReference>
<organism evidence="2 3">
    <name type="scientific">Mannheimia haemolytica</name>
    <name type="common">Pasteurella haemolytica</name>
    <dbReference type="NCBI Taxonomy" id="75985"/>
    <lineage>
        <taxon>Bacteria</taxon>
        <taxon>Pseudomonadati</taxon>
        <taxon>Pseudomonadota</taxon>
        <taxon>Gammaproteobacteria</taxon>
        <taxon>Pasteurellales</taxon>
        <taxon>Pasteurellaceae</taxon>
        <taxon>Mannheimia</taxon>
    </lineage>
</organism>
<dbReference type="Pfam" id="PF13541">
    <property type="entry name" value="ChlI"/>
    <property type="match status" value="1"/>
</dbReference>
<name>A0A378MUT8_MANHA</name>